<keyword evidence="5" id="KW-1185">Reference proteome</keyword>
<protein>
    <submittedName>
        <fullName evidence="4">TetR family transcriptional regulator</fullName>
    </submittedName>
</protein>
<dbReference type="PANTHER" id="PTHR43479:SF12">
    <property type="entry name" value="TRANSCRIPTIONAL REGULATORY PROTEIN"/>
    <property type="match status" value="1"/>
</dbReference>
<reference evidence="4 5" key="1">
    <citation type="submission" date="2023-02" db="EMBL/GenBank/DDBJ databases">
        <title>Dictyobacter halimunensis sp. nov., a new member of the class Ktedonobacteria from forest soil in a geothermal area.</title>
        <authorList>
            <person name="Rachmania M.K."/>
            <person name="Ningsih F."/>
            <person name="Sakai Y."/>
            <person name="Yabe S."/>
            <person name="Yokota A."/>
            <person name="Sjamsuridzal W."/>
        </authorList>
    </citation>
    <scope>NUCLEOTIDE SEQUENCE [LARGE SCALE GENOMIC DNA]</scope>
    <source>
        <strain evidence="4 5">S3.2.2.5</strain>
    </source>
</reference>
<keyword evidence="1 2" id="KW-0238">DNA-binding</keyword>
<organism evidence="4 5">
    <name type="scientific">Dictyobacter halimunensis</name>
    <dbReference type="NCBI Taxonomy" id="3026934"/>
    <lineage>
        <taxon>Bacteria</taxon>
        <taxon>Bacillati</taxon>
        <taxon>Chloroflexota</taxon>
        <taxon>Ktedonobacteria</taxon>
        <taxon>Ktedonobacterales</taxon>
        <taxon>Dictyobacteraceae</taxon>
        <taxon>Dictyobacter</taxon>
    </lineage>
</organism>
<feature type="domain" description="HTH tetR-type" evidence="3">
    <location>
        <begin position="15"/>
        <end position="75"/>
    </location>
</feature>
<evidence type="ECO:0000313" key="4">
    <source>
        <dbReference type="EMBL" id="GLV55529.1"/>
    </source>
</evidence>
<dbReference type="EMBL" id="BSRI01000001">
    <property type="protein sequence ID" value="GLV55529.1"/>
    <property type="molecule type" value="Genomic_DNA"/>
</dbReference>
<dbReference type="PANTHER" id="PTHR43479">
    <property type="entry name" value="ACREF/ENVCD OPERON REPRESSOR-RELATED"/>
    <property type="match status" value="1"/>
</dbReference>
<dbReference type="PROSITE" id="PS50977">
    <property type="entry name" value="HTH_TETR_2"/>
    <property type="match status" value="1"/>
</dbReference>
<dbReference type="Proteomes" id="UP001344906">
    <property type="component" value="Unassembled WGS sequence"/>
</dbReference>
<dbReference type="InterPro" id="IPR025722">
    <property type="entry name" value="TetR"/>
</dbReference>
<dbReference type="PRINTS" id="PR00455">
    <property type="entry name" value="HTHTETR"/>
</dbReference>
<evidence type="ECO:0000256" key="2">
    <source>
        <dbReference type="PROSITE-ProRule" id="PRU00335"/>
    </source>
</evidence>
<accession>A0ABQ6FMT9</accession>
<dbReference type="InterPro" id="IPR009057">
    <property type="entry name" value="Homeodomain-like_sf"/>
</dbReference>
<evidence type="ECO:0000256" key="1">
    <source>
        <dbReference type="ARBA" id="ARBA00023125"/>
    </source>
</evidence>
<comment type="caution">
    <text evidence="4">The sequence shown here is derived from an EMBL/GenBank/DDBJ whole genome shotgun (WGS) entry which is preliminary data.</text>
</comment>
<sequence length="217" mass="25634">MQKISKGQEDQRKKPRTRDRILQAARELFNKQGEARVTLAHIGEYMGISEGNVWYHFHTKQDVIYALFMELQVQIRANQQLDLGGGAEIEQLQNLVARAFHLMWEYRFLFRDHINWAAGQPEIYEQIVALTNQGCVFVEHVLEQMRQRNLIELKPQEAPILATNIWIVCRYWIDYCQARSDRQQITEQRVQEGIQQVRALILPYMTPLGHRQFNIQS</sequence>
<evidence type="ECO:0000259" key="3">
    <source>
        <dbReference type="PROSITE" id="PS50977"/>
    </source>
</evidence>
<dbReference type="Gene3D" id="1.10.357.10">
    <property type="entry name" value="Tetracycline Repressor, domain 2"/>
    <property type="match status" value="1"/>
</dbReference>
<dbReference type="Pfam" id="PF00440">
    <property type="entry name" value="TetR_N"/>
    <property type="match status" value="1"/>
</dbReference>
<proteinExistence type="predicted"/>
<dbReference type="RefSeq" id="WP_338249953.1">
    <property type="nucleotide sequence ID" value="NZ_BSRI01000001.1"/>
</dbReference>
<gene>
    <name evidence="4" type="ORF">KDH_23730</name>
</gene>
<dbReference type="SUPFAM" id="SSF46689">
    <property type="entry name" value="Homeodomain-like"/>
    <property type="match status" value="1"/>
</dbReference>
<feature type="DNA-binding region" description="H-T-H motif" evidence="2">
    <location>
        <begin position="38"/>
        <end position="57"/>
    </location>
</feature>
<dbReference type="Pfam" id="PF13972">
    <property type="entry name" value="TetR"/>
    <property type="match status" value="1"/>
</dbReference>
<evidence type="ECO:0000313" key="5">
    <source>
        <dbReference type="Proteomes" id="UP001344906"/>
    </source>
</evidence>
<dbReference type="InterPro" id="IPR050624">
    <property type="entry name" value="HTH-type_Tx_Regulator"/>
</dbReference>
<name>A0ABQ6FMT9_9CHLR</name>
<dbReference type="InterPro" id="IPR001647">
    <property type="entry name" value="HTH_TetR"/>
</dbReference>